<dbReference type="SUPFAM" id="SSF51064">
    <property type="entry name" value="Head domain of nucleotide exchange factor GrpE"/>
    <property type="match status" value="1"/>
</dbReference>
<keyword evidence="3" id="KW-0175">Coiled coil</keyword>
<dbReference type="PANTHER" id="PTHR21237:SF10">
    <property type="entry name" value="GRPE PROTEIN HOMOLOG 2, MITOCHONDRIAL"/>
    <property type="match status" value="1"/>
</dbReference>
<proteinExistence type="inferred from homology"/>
<reference evidence="4" key="1">
    <citation type="submission" date="2021-01" db="EMBL/GenBank/DDBJ databases">
        <authorList>
            <person name="Zahm M."/>
            <person name="Roques C."/>
            <person name="Cabau C."/>
            <person name="Klopp C."/>
            <person name="Donnadieu C."/>
            <person name="Jouanno E."/>
            <person name="Lampietro C."/>
            <person name="Louis A."/>
            <person name="Herpin A."/>
            <person name="Echchiki A."/>
            <person name="Berthelot C."/>
            <person name="Parey E."/>
            <person name="Roest-Crollius H."/>
            <person name="Braasch I."/>
            <person name="Postlethwait J."/>
            <person name="Bobe J."/>
            <person name="Montfort J."/>
            <person name="Bouchez O."/>
            <person name="Begum T."/>
            <person name="Mejri S."/>
            <person name="Adams A."/>
            <person name="Chen W.-J."/>
            <person name="Guiguen Y."/>
        </authorList>
    </citation>
    <scope>NUCLEOTIDE SEQUENCE</scope>
    <source>
        <strain evidence="4">YG-15Mar2019-1</strain>
        <tissue evidence="4">Brain</tissue>
    </source>
</reference>
<dbReference type="Pfam" id="PF01025">
    <property type="entry name" value="GrpE"/>
    <property type="match status" value="1"/>
</dbReference>
<dbReference type="GO" id="GO:0030150">
    <property type="term" value="P:protein import into mitochondrial matrix"/>
    <property type="evidence" value="ECO:0007669"/>
    <property type="project" value="TreeGrafter"/>
</dbReference>
<evidence type="ECO:0000256" key="2">
    <source>
        <dbReference type="ARBA" id="ARBA00023186"/>
    </source>
</evidence>
<dbReference type="FunFam" id="2.30.22.10:FF:000003">
    <property type="entry name" value="GrpE protein homolog"/>
    <property type="match status" value="1"/>
</dbReference>
<comment type="similarity">
    <text evidence="1">Belongs to the GrpE family.</text>
</comment>
<sequence length="186" mass="20883">MAVSRLSRFVKLQTAASRNSRALAGLYSTAAEHCSRGDDCHGDDTVDNRSRAVANVRMLEARASKLEEQVRDLSEKYKRALADSDTVRRKTQKFVEDAKLFGIQSFCRDLVEVQDRLQEVFTKHGLEKMKPVGGKYDPYQHEIVCHTAAEGTEPGTIALVRQDGYKLHGRTIRHAHVGIAVETQEQ</sequence>
<feature type="coiled-coil region" evidence="3">
    <location>
        <begin position="49"/>
        <end position="83"/>
    </location>
</feature>
<keyword evidence="5" id="KW-1185">Reference proteome</keyword>
<comment type="caution">
    <text evidence="4">The sequence shown here is derived from an EMBL/GenBank/DDBJ whole genome shotgun (WGS) entry which is preliminary data.</text>
</comment>
<dbReference type="AlphaFoldDB" id="A0A9D3QBF3"/>
<dbReference type="GO" id="GO:0000774">
    <property type="term" value="F:adenyl-nucleotide exchange factor activity"/>
    <property type="evidence" value="ECO:0007669"/>
    <property type="project" value="InterPro"/>
</dbReference>
<dbReference type="InterPro" id="IPR009012">
    <property type="entry name" value="GrpE_head"/>
</dbReference>
<name>A0A9D3QBF3_MEGAT</name>
<dbReference type="SUPFAM" id="SSF58014">
    <property type="entry name" value="Coiled-coil domain of nucleotide exchange factor GrpE"/>
    <property type="match status" value="1"/>
</dbReference>
<protein>
    <recommendedName>
        <fullName evidence="6">GrpE protein homolog</fullName>
    </recommendedName>
</protein>
<evidence type="ECO:0000313" key="4">
    <source>
        <dbReference type="EMBL" id="KAG7484604.1"/>
    </source>
</evidence>
<evidence type="ECO:0000256" key="3">
    <source>
        <dbReference type="SAM" id="Coils"/>
    </source>
</evidence>
<dbReference type="GO" id="GO:0051087">
    <property type="term" value="F:protein-folding chaperone binding"/>
    <property type="evidence" value="ECO:0007669"/>
    <property type="project" value="InterPro"/>
</dbReference>
<evidence type="ECO:0008006" key="6">
    <source>
        <dbReference type="Google" id="ProtNLM"/>
    </source>
</evidence>
<dbReference type="EMBL" id="JAFDVH010000003">
    <property type="protein sequence ID" value="KAG7484604.1"/>
    <property type="molecule type" value="Genomic_DNA"/>
</dbReference>
<keyword evidence="2" id="KW-0143">Chaperone</keyword>
<evidence type="ECO:0000256" key="1">
    <source>
        <dbReference type="ARBA" id="ARBA00009054"/>
    </source>
</evidence>
<dbReference type="InterPro" id="IPR013805">
    <property type="entry name" value="GrpE_CC"/>
</dbReference>
<dbReference type="GO" id="GO:0001405">
    <property type="term" value="C:PAM complex, Tim23 associated import motor"/>
    <property type="evidence" value="ECO:0007669"/>
    <property type="project" value="TreeGrafter"/>
</dbReference>
<dbReference type="GO" id="GO:0042803">
    <property type="term" value="F:protein homodimerization activity"/>
    <property type="evidence" value="ECO:0007669"/>
    <property type="project" value="InterPro"/>
</dbReference>
<accession>A0A9D3QBF3</accession>
<gene>
    <name evidence="4" type="ORF">MATL_G00051620</name>
</gene>
<dbReference type="GO" id="GO:0006457">
    <property type="term" value="P:protein folding"/>
    <property type="evidence" value="ECO:0007669"/>
    <property type="project" value="InterPro"/>
</dbReference>
<organism evidence="4 5">
    <name type="scientific">Megalops atlanticus</name>
    <name type="common">Tarpon</name>
    <name type="synonym">Clupea gigantea</name>
    <dbReference type="NCBI Taxonomy" id="7932"/>
    <lineage>
        <taxon>Eukaryota</taxon>
        <taxon>Metazoa</taxon>
        <taxon>Chordata</taxon>
        <taxon>Craniata</taxon>
        <taxon>Vertebrata</taxon>
        <taxon>Euteleostomi</taxon>
        <taxon>Actinopterygii</taxon>
        <taxon>Neopterygii</taxon>
        <taxon>Teleostei</taxon>
        <taxon>Elopiformes</taxon>
        <taxon>Megalopidae</taxon>
        <taxon>Megalops</taxon>
    </lineage>
</organism>
<dbReference type="CDD" id="cd00446">
    <property type="entry name" value="GrpE"/>
    <property type="match status" value="1"/>
</dbReference>
<dbReference type="InterPro" id="IPR000740">
    <property type="entry name" value="GrpE"/>
</dbReference>
<dbReference type="Gene3D" id="2.30.22.10">
    <property type="entry name" value="Head domain of nucleotide exchange factor GrpE"/>
    <property type="match status" value="1"/>
</dbReference>
<dbReference type="PANTHER" id="PTHR21237">
    <property type="entry name" value="GRPE PROTEIN"/>
    <property type="match status" value="1"/>
</dbReference>
<dbReference type="GO" id="GO:0051082">
    <property type="term" value="F:unfolded protein binding"/>
    <property type="evidence" value="ECO:0007669"/>
    <property type="project" value="TreeGrafter"/>
</dbReference>
<dbReference type="Proteomes" id="UP001046870">
    <property type="component" value="Chromosome 3"/>
</dbReference>
<dbReference type="OrthoDB" id="201635at2759"/>
<evidence type="ECO:0000313" key="5">
    <source>
        <dbReference type="Proteomes" id="UP001046870"/>
    </source>
</evidence>